<keyword evidence="4" id="KW-0732">Signal</keyword>
<dbReference type="Gene3D" id="4.10.400.10">
    <property type="entry name" value="Low-density Lipoprotein Receptor"/>
    <property type="match status" value="1"/>
</dbReference>
<sequence length="1072" mass="121736">MLVYWRLLIAAGIAAATNGLSAASASYQESARYSSYSGNTGYPGEIHDDTIHPTTIITATTITTTTPSKAIGCRPSEFTCNNKHCVAQDKFCDGEDDCNDKSDEPKYCTPCNRTLYGDVGRTYEVEVRRPREDRLPFICHLNFTAGGGDLGDLIQLTFDTFTVGRFLSFTNEGCPDGFMTIREEGRPATGGQWCGSAWGYTVYYSETHSINLTLYLARLSEQGIGYNFDFKLSYKFLKKSEAHLRYGNNTMSTWRGELVNGTYCDRILTRCDTRACRLQSPNYPGVYPRNVTCYYKVEHNRAPPGHRALLSISQKNSHKIHIKDQVVKYDRSQRILRVWEQCNVVQDYLTVYDGGTTLDRVLVRLCGGDAIPDIVSSRNTMLLEFHTSPYDNPFHPVPLSFLPGFELDVKVLFVDDKSSTFVNDHLNCNFYISSYDNLSGLLENPKHSLPPNTTCRYHFKGKINEIVWISFIKYYAANTDPTTSIDNGNECNTKLLIWDGDQSSDKKNTKKTSKLMGQFCKDDIPLLCDHSLLRNSSRHTRPCSLSESYVSTGKDLTLEHILRQGSALYPISFVLRYEFVHNSISCDEIFSSSSIKSTNKSTIKNNNILSGKFTSPKSVFFYGRGGAQNLSCTYKFVTDKNHKIELILKKALFGDKKCMTYIDPLVNRWTCERNKYDIKNNGYAEIIISETPWQGIKLYRDCLCSNINDNNIIIIKSLTSNIVELKFTIIHMNISQDYSDYLFDGEYNFIDNINDKNKQSCPSRFDERRLRGTSGEISLKSPFPNYSNDVVAVDEILKNTEDVTATQCINEPWLIEPEDTRINFLYLRTNGFSINNDNIQDCNTLNRIIVYSADNTYEKSIICPENNNDKTKTVDFFSGGWNYSAINGTLTMNSMLQHSRSFIVEFLQLEPGYYAVTWIAITKRAMPEITNENSIILSSDDQCPYRCPEIQACISSVLWCDGVRHCPSGFDEEEDNCSYRFGVTLLYVAIGAGTLGIFLILLLATGCLKYCLYRHKTRKKKKNVALNVNHLHVNHTHQHNGITNSNNRLGERYSITTPQDMYMDNYGKDSIC</sequence>
<feature type="signal peptide" evidence="4">
    <location>
        <begin position="1"/>
        <end position="16"/>
    </location>
</feature>
<evidence type="ECO:0000313" key="7">
    <source>
        <dbReference type="Proteomes" id="UP000639338"/>
    </source>
</evidence>
<dbReference type="SMART" id="SM00042">
    <property type="entry name" value="CUB"/>
    <property type="match status" value="1"/>
</dbReference>
<evidence type="ECO:0000256" key="4">
    <source>
        <dbReference type="SAM" id="SignalP"/>
    </source>
</evidence>
<dbReference type="Gene3D" id="2.60.120.290">
    <property type="entry name" value="Spermadhesin, CUB domain"/>
    <property type="match status" value="2"/>
</dbReference>
<dbReference type="AlphaFoldDB" id="A0A834XZL8"/>
<feature type="chain" id="PRO_5032326543" description="CUB domain-containing protein" evidence="4">
    <location>
        <begin position="17"/>
        <end position="1072"/>
    </location>
</feature>
<feature type="disulfide bond" evidence="2">
    <location>
        <begin position="80"/>
        <end position="98"/>
    </location>
</feature>
<dbReference type="GO" id="GO:0005886">
    <property type="term" value="C:plasma membrane"/>
    <property type="evidence" value="ECO:0007669"/>
    <property type="project" value="TreeGrafter"/>
</dbReference>
<dbReference type="CDD" id="cd00112">
    <property type="entry name" value="LDLa"/>
    <property type="match status" value="1"/>
</dbReference>
<dbReference type="SUPFAM" id="SSF49854">
    <property type="entry name" value="Spermadhesin, CUB domain"/>
    <property type="match status" value="1"/>
</dbReference>
<dbReference type="PRINTS" id="PR00261">
    <property type="entry name" value="LDLRECEPTOR"/>
</dbReference>
<dbReference type="CDD" id="cd00041">
    <property type="entry name" value="CUB"/>
    <property type="match status" value="1"/>
</dbReference>
<evidence type="ECO:0000256" key="3">
    <source>
        <dbReference type="SAM" id="Phobius"/>
    </source>
</evidence>
<dbReference type="Proteomes" id="UP000639338">
    <property type="component" value="Unassembled WGS sequence"/>
</dbReference>
<gene>
    <name evidence="6" type="ORF">HCN44_011388</name>
</gene>
<proteinExistence type="predicted"/>
<keyword evidence="3" id="KW-0812">Transmembrane</keyword>
<comment type="caution">
    <text evidence="2">Lacks conserved residue(s) required for the propagation of feature annotation.</text>
</comment>
<dbReference type="PROSITE" id="PS50068">
    <property type="entry name" value="LDLRA_2"/>
    <property type="match status" value="1"/>
</dbReference>
<protein>
    <recommendedName>
        <fullName evidence="5">CUB domain-containing protein</fullName>
    </recommendedName>
</protein>
<dbReference type="InterPro" id="IPR023415">
    <property type="entry name" value="LDLR_class-A_CS"/>
</dbReference>
<dbReference type="PROSITE" id="PS01209">
    <property type="entry name" value="LDLRA_1"/>
    <property type="match status" value="1"/>
</dbReference>
<name>A0A834XZL8_APHGI</name>
<evidence type="ECO:0000313" key="6">
    <source>
        <dbReference type="EMBL" id="KAF7994119.1"/>
    </source>
</evidence>
<feature type="domain" description="CUB" evidence="5">
    <location>
        <begin position="264"/>
        <end position="412"/>
    </location>
</feature>
<organism evidence="6 7">
    <name type="scientific">Aphidius gifuensis</name>
    <name type="common">Parasitoid wasp</name>
    <dbReference type="NCBI Taxonomy" id="684658"/>
    <lineage>
        <taxon>Eukaryota</taxon>
        <taxon>Metazoa</taxon>
        <taxon>Ecdysozoa</taxon>
        <taxon>Arthropoda</taxon>
        <taxon>Hexapoda</taxon>
        <taxon>Insecta</taxon>
        <taxon>Pterygota</taxon>
        <taxon>Neoptera</taxon>
        <taxon>Endopterygota</taxon>
        <taxon>Hymenoptera</taxon>
        <taxon>Apocrita</taxon>
        <taxon>Ichneumonoidea</taxon>
        <taxon>Braconidae</taxon>
        <taxon>Aphidiinae</taxon>
        <taxon>Aphidius</taxon>
    </lineage>
</organism>
<dbReference type="PANTHER" id="PTHR47537">
    <property type="entry name" value="CUBILIN"/>
    <property type="match status" value="1"/>
</dbReference>
<dbReference type="SUPFAM" id="SSF57424">
    <property type="entry name" value="LDL receptor-like module"/>
    <property type="match status" value="1"/>
</dbReference>
<keyword evidence="3" id="KW-0472">Membrane</keyword>
<reference evidence="6 7" key="1">
    <citation type="submission" date="2020-08" db="EMBL/GenBank/DDBJ databases">
        <title>Aphidius gifuensis genome sequencing and assembly.</title>
        <authorList>
            <person name="Du Z."/>
        </authorList>
    </citation>
    <scope>NUCLEOTIDE SEQUENCE [LARGE SCALE GENOMIC DNA]</scope>
    <source>
        <strain evidence="6">YNYX2018</strain>
        <tissue evidence="6">Adults</tissue>
    </source>
</reference>
<feature type="disulfide bond" evidence="2">
    <location>
        <begin position="73"/>
        <end position="85"/>
    </location>
</feature>
<dbReference type="FunFam" id="2.60.120.290:FF:000065">
    <property type="entry name" value="Uncharacterized protein, isoform E"/>
    <property type="match status" value="1"/>
</dbReference>
<keyword evidence="1 2" id="KW-1015">Disulfide bond</keyword>
<dbReference type="InterPro" id="IPR053207">
    <property type="entry name" value="Non-NMDA_GluR_Accessory"/>
</dbReference>
<dbReference type="PANTHER" id="PTHR47537:SF3">
    <property type="entry name" value="CUB DOMAIN-CONTAINING PROTEIN"/>
    <property type="match status" value="1"/>
</dbReference>
<dbReference type="EMBL" id="JACMRX010000003">
    <property type="protein sequence ID" value="KAF7994119.1"/>
    <property type="molecule type" value="Genomic_DNA"/>
</dbReference>
<dbReference type="InterPro" id="IPR000859">
    <property type="entry name" value="CUB_dom"/>
</dbReference>
<keyword evidence="3" id="KW-1133">Transmembrane helix</keyword>
<evidence type="ECO:0000256" key="2">
    <source>
        <dbReference type="PROSITE-ProRule" id="PRU00124"/>
    </source>
</evidence>
<feature type="transmembrane region" description="Helical" evidence="3">
    <location>
        <begin position="985"/>
        <end position="1012"/>
    </location>
</feature>
<dbReference type="SMART" id="SM00192">
    <property type="entry name" value="LDLa"/>
    <property type="match status" value="2"/>
</dbReference>
<comment type="caution">
    <text evidence="6">The sequence shown here is derived from an EMBL/GenBank/DDBJ whole genome shotgun (WGS) entry which is preliminary data.</text>
</comment>
<dbReference type="PROSITE" id="PS01180">
    <property type="entry name" value="CUB"/>
    <property type="match status" value="1"/>
</dbReference>
<keyword evidence="7" id="KW-1185">Reference proteome</keyword>
<dbReference type="InterPro" id="IPR002172">
    <property type="entry name" value="LDrepeatLR_classA_rpt"/>
</dbReference>
<dbReference type="InterPro" id="IPR036055">
    <property type="entry name" value="LDL_receptor-like_sf"/>
</dbReference>
<dbReference type="Pfam" id="PF25090">
    <property type="entry name" value="DUF7805"/>
    <property type="match status" value="1"/>
</dbReference>
<dbReference type="OrthoDB" id="10037824at2759"/>
<evidence type="ECO:0000256" key="1">
    <source>
        <dbReference type="ARBA" id="ARBA00023157"/>
    </source>
</evidence>
<dbReference type="Pfam" id="PF00431">
    <property type="entry name" value="CUB"/>
    <property type="match status" value="1"/>
</dbReference>
<dbReference type="InterPro" id="IPR035914">
    <property type="entry name" value="Sperma_CUB_dom_sf"/>
</dbReference>
<dbReference type="InterPro" id="IPR056707">
    <property type="entry name" value="DUF7805"/>
</dbReference>
<dbReference type="Gene3D" id="2.40.128.620">
    <property type="match status" value="1"/>
</dbReference>
<dbReference type="Pfam" id="PF00057">
    <property type="entry name" value="Ldl_recept_a"/>
    <property type="match status" value="1"/>
</dbReference>
<evidence type="ECO:0000259" key="5">
    <source>
        <dbReference type="PROSITE" id="PS01180"/>
    </source>
</evidence>
<accession>A0A834XZL8</accession>